<comment type="caution">
    <text evidence="2">The sequence shown here is derived from an EMBL/GenBank/DDBJ whole genome shotgun (WGS) entry which is preliminary data.</text>
</comment>
<proteinExistence type="predicted"/>
<dbReference type="Proteomes" id="UP001225576">
    <property type="component" value="Unassembled WGS sequence"/>
</dbReference>
<dbReference type="AlphaFoldDB" id="A0AAW6ZF99"/>
<accession>A0AAW6ZF99</accession>
<name>A0AAW6ZF99_9ACTO</name>
<evidence type="ECO:0008006" key="4">
    <source>
        <dbReference type="Google" id="ProtNLM"/>
    </source>
</evidence>
<evidence type="ECO:0000313" key="3">
    <source>
        <dbReference type="Proteomes" id="UP001225576"/>
    </source>
</evidence>
<organism evidence="2 3">
    <name type="scientific">Trueperella bernardiae</name>
    <dbReference type="NCBI Taxonomy" id="59561"/>
    <lineage>
        <taxon>Bacteria</taxon>
        <taxon>Bacillati</taxon>
        <taxon>Actinomycetota</taxon>
        <taxon>Actinomycetes</taxon>
        <taxon>Actinomycetales</taxon>
        <taxon>Actinomycetaceae</taxon>
        <taxon>Trueperella</taxon>
    </lineage>
</organism>
<dbReference type="RefSeq" id="WP_127435048.1">
    <property type="nucleotide sequence ID" value="NZ_JASPDQ010000028.1"/>
</dbReference>
<feature type="region of interest" description="Disordered" evidence="1">
    <location>
        <begin position="49"/>
        <end position="80"/>
    </location>
</feature>
<evidence type="ECO:0000313" key="2">
    <source>
        <dbReference type="EMBL" id="MDK8602641.1"/>
    </source>
</evidence>
<sequence length="80" mass="8705">MTTTPRRPRGTDTVQLHVRVRPEVKERLDQIADQTGLPMWAVVEGAALSGTPNEHGIPEGWNLPTPSTDPLPGVEEAKTP</sequence>
<gene>
    <name evidence="2" type="ORF">QP858_09250</name>
</gene>
<dbReference type="EMBL" id="JASPDQ010000028">
    <property type="protein sequence ID" value="MDK8602641.1"/>
    <property type="molecule type" value="Genomic_DNA"/>
</dbReference>
<reference evidence="2" key="1">
    <citation type="submission" date="2023-05" db="EMBL/GenBank/DDBJ databases">
        <title>Genomic Catalog of Human Bladder Bacteria.</title>
        <authorList>
            <person name="Du J."/>
        </authorList>
    </citation>
    <scope>NUCLEOTIDE SEQUENCE</scope>
    <source>
        <strain evidence="2">UMB1304A</strain>
    </source>
</reference>
<protein>
    <recommendedName>
        <fullName evidence="4">Toxin-antitoxin system HicB family antitoxin</fullName>
    </recommendedName>
</protein>
<evidence type="ECO:0000256" key="1">
    <source>
        <dbReference type="SAM" id="MobiDB-lite"/>
    </source>
</evidence>